<dbReference type="SMART" id="SM00320">
    <property type="entry name" value="WD40"/>
    <property type="match status" value="7"/>
</dbReference>
<dbReference type="Pfam" id="PF00400">
    <property type="entry name" value="WD40"/>
    <property type="match status" value="5"/>
</dbReference>
<dbReference type="InterPro" id="IPR001810">
    <property type="entry name" value="F-box_dom"/>
</dbReference>
<evidence type="ECO:0000256" key="1">
    <source>
        <dbReference type="ARBA" id="ARBA00022574"/>
    </source>
</evidence>
<dbReference type="Gene3D" id="2.130.10.10">
    <property type="entry name" value="YVTN repeat-like/Quinoprotein amine dehydrogenase"/>
    <property type="match status" value="1"/>
</dbReference>
<dbReference type="Gene3D" id="1.20.1280.50">
    <property type="match status" value="1"/>
</dbReference>
<protein>
    <submittedName>
        <fullName evidence="6">LAFE_0B06568g1_1</fullName>
    </submittedName>
</protein>
<feature type="repeat" description="WD" evidence="3">
    <location>
        <begin position="521"/>
        <end position="555"/>
    </location>
</feature>
<feature type="repeat" description="WD" evidence="3">
    <location>
        <begin position="417"/>
        <end position="460"/>
    </location>
</feature>
<organism evidence="6 7">
    <name type="scientific">Lachancea fermentati</name>
    <name type="common">Zygosaccharomyces fermentati</name>
    <dbReference type="NCBI Taxonomy" id="4955"/>
    <lineage>
        <taxon>Eukaryota</taxon>
        <taxon>Fungi</taxon>
        <taxon>Dikarya</taxon>
        <taxon>Ascomycota</taxon>
        <taxon>Saccharomycotina</taxon>
        <taxon>Saccharomycetes</taxon>
        <taxon>Saccharomycetales</taxon>
        <taxon>Saccharomycetaceae</taxon>
        <taxon>Lachancea</taxon>
    </lineage>
</organism>
<dbReference type="PRINTS" id="PR00320">
    <property type="entry name" value="GPROTEINBRPT"/>
</dbReference>
<evidence type="ECO:0000256" key="4">
    <source>
        <dbReference type="SAM" id="MobiDB-lite"/>
    </source>
</evidence>
<dbReference type="SUPFAM" id="SSF50978">
    <property type="entry name" value="WD40 repeat-like"/>
    <property type="match status" value="1"/>
</dbReference>
<feature type="region of interest" description="Disordered" evidence="4">
    <location>
        <begin position="41"/>
        <end position="80"/>
    </location>
</feature>
<dbReference type="PANTHER" id="PTHR19876:SF1">
    <property type="entry name" value="COATOMER SUBUNIT ALPHA"/>
    <property type="match status" value="1"/>
</dbReference>
<dbReference type="GO" id="GO:0006890">
    <property type="term" value="P:retrograde vesicle-mediated transport, Golgi to endoplasmic reticulum"/>
    <property type="evidence" value="ECO:0007669"/>
    <property type="project" value="TreeGrafter"/>
</dbReference>
<dbReference type="STRING" id="4955.A0A1G4M7Z5"/>
<dbReference type="Pfam" id="PF16856">
    <property type="entry name" value="CDC4_D"/>
    <property type="match status" value="1"/>
</dbReference>
<dbReference type="OrthoDB" id="190105at2759"/>
<evidence type="ECO:0000259" key="5">
    <source>
        <dbReference type="PROSITE" id="PS50181"/>
    </source>
</evidence>
<feature type="repeat" description="WD" evidence="3">
    <location>
        <begin position="376"/>
        <end position="416"/>
    </location>
</feature>
<dbReference type="InterPro" id="IPR015943">
    <property type="entry name" value="WD40/YVTN_repeat-like_dom_sf"/>
</dbReference>
<dbReference type="AlphaFoldDB" id="A0A1G4M7Z5"/>
<gene>
    <name evidence="6" type="ORF">LAFE_0B06568G</name>
</gene>
<dbReference type="InterPro" id="IPR019775">
    <property type="entry name" value="WD40_repeat_CS"/>
</dbReference>
<feature type="domain" description="F-box" evidence="5">
    <location>
        <begin position="229"/>
        <end position="276"/>
    </location>
</feature>
<dbReference type="Pfam" id="PF12937">
    <property type="entry name" value="F-box-like"/>
    <property type="match status" value="1"/>
</dbReference>
<feature type="repeat" description="WD" evidence="3">
    <location>
        <begin position="481"/>
        <end position="520"/>
    </location>
</feature>
<dbReference type="OMA" id="WDIAKMK"/>
<keyword evidence="2" id="KW-0677">Repeat</keyword>
<keyword evidence="1 3" id="KW-0853">WD repeat</keyword>
<dbReference type="Proteomes" id="UP000190831">
    <property type="component" value="Chromosome B"/>
</dbReference>
<name>A0A1G4M7Z5_LACFM</name>
<dbReference type="SUPFAM" id="SSF81383">
    <property type="entry name" value="F-box domain"/>
    <property type="match status" value="1"/>
</dbReference>
<dbReference type="InterPro" id="IPR050844">
    <property type="entry name" value="Coatomer_complex_subunit"/>
</dbReference>
<dbReference type="GO" id="GO:0006886">
    <property type="term" value="P:intracellular protein transport"/>
    <property type="evidence" value="ECO:0007669"/>
    <property type="project" value="TreeGrafter"/>
</dbReference>
<reference evidence="7" key="1">
    <citation type="submission" date="2016-03" db="EMBL/GenBank/DDBJ databases">
        <authorList>
            <person name="Devillers H."/>
        </authorList>
    </citation>
    <scope>NUCLEOTIDE SEQUENCE [LARGE SCALE GENOMIC DNA]</scope>
</reference>
<dbReference type="PROSITE" id="PS50181">
    <property type="entry name" value="FBOX"/>
    <property type="match status" value="1"/>
</dbReference>
<feature type="compositionally biased region" description="Basic and acidic residues" evidence="4">
    <location>
        <begin position="727"/>
        <end position="737"/>
    </location>
</feature>
<sequence length="749" mass="83661">MSRDLNEYPLLDIPMPFQYQLKELDDGDAVAMLNLLKSRTPDSRSMKRKLISGDDRDHDAKRSKVNEQTSPNAGLPEDIVPTPTVEARLKFELEDENTNIKGSSSREKIQPDNASLPFSNQPLQLSCITGSSGDSPVALPNNSVVTVASQTDEALPLSPIASPSYPPSENSDISQHADFTSNYLSTIASTAHSQLTPDAYKNLIFQLISKMNRSGLSDLGTLIKDNLKRDFIGSLPLEVSIKILTNLGFEDIATCLGVSKSWNKLINSTSYLWRRLMVVEGFLSAEEFKKYCEAVPHNQATSANLEDRFRLSFLENRAYLKNWYSPSYKPHRTTLKGHSTSVVTCLQFEDDYVITGADDKMIRVYDAHNERFVTQLSGHDGGVWALKYDTDGILVSGSTDRSVRVWNIELGKCTHIFRGHTSTVRCLDIIEHQGQKFIVTGSRDHTLHVWKLPSASTNDSSPDECEIYNTTDSNPYFVGVLRGHIGSVRTVSGHGNIVISGSYDHNLMIWDIAKMKCLYVLTGHTDRIYSTIYDHKRNRCISASMDMTIKVWDLDRVQNNGHCSMISSTTNPCIKVTGSMLTLQGHTALVGLLGLSDKFLVSAAADGSLRGWDSNDYSRKFAYHHANLSAITTFYMNDNLLVSGSEGQFNVYNLRTGKLIYSDLLSDADQIWSVKFNNRKLVAAVEKDGKSFVEILDFGKDLRNYQRIDEDSTDIKQTPTSGVQDDVGEHNYHESRSFHFPGPHNNENA</sequence>
<evidence type="ECO:0000313" key="7">
    <source>
        <dbReference type="Proteomes" id="UP000190831"/>
    </source>
</evidence>
<dbReference type="InterPro" id="IPR020472">
    <property type="entry name" value="WD40_PAC1"/>
</dbReference>
<dbReference type="InterPro" id="IPR031740">
    <property type="entry name" value="Cdc4_D"/>
</dbReference>
<evidence type="ECO:0000256" key="2">
    <source>
        <dbReference type="ARBA" id="ARBA00022737"/>
    </source>
</evidence>
<dbReference type="GO" id="GO:0006888">
    <property type="term" value="P:endoplasmic reticulum to Golgi vesicle-mediated transport"/>
    <property type="evidence" value="ECO:0007669"/>
    <property type="project" value="TreeGrafter"/>
</dbReference>
<accession>A0A1G4M7Z5</accession>
<dbReference type="EMBL" id="LT598489">
    <property type="protein sequence ID" value="SCV99971.1"/>
    <property type="molecule type" value="Genomic_DNA"/>
</dbReference>
<feature type="compositionally biased region" description="Basic and acidic residues" evidence="4">
    <location>
        <begin position="41"/>
        <end position="65"/>
    </location>
</feature>
<dbReference type="PROSITE" id="PS50082">
    <property type="entry name" value="WD_REPEATS_2"/>
    <property type="match status" value="6"/>
</dbReference>
<dbReference type="InterPro" id="IPR036322">
    <property type="entry name" value="WD40_repeat_dom_sf"/>
</dbReference>
<feature type="region of interest" description="Disordered" evidence="4">
    <location>
        <begin position="710"/>
        <end position="749"/>
    </location>
</feature>
<evidence type="ECO:0000313" key="6">
    <source>
        <dbReference type="EMBL" id="SCV99971.1"/>
    </source>
</evidence>
<dbReference type="InterPro" id="IPR036047">
    <property type="entry name" value="F-box-like_dom_sf"/>
</dbReference>
<dbReference type="SMART" id="SM00256">
    <property type="entry name" value="FBOX"/>
    <property type="match status" value="1"/>
</dbReference>
<dbReference type="CDD" id="cd00200">
    <property type="entry name" value="WD40"/>
    <property type="match status" value="1"/>
</dbReference>
<dbReference type="GO" id="GO:0030126">
    <property type="term" value="C:COPI vesicle coat"/>
    <property type="evidence" value="ECO:0007669"/>
    <property type="project" value="TreeGrafter"/>
</dbReference>
<feature type="repeat" description="WD" evidence="3">
    <location>
        <begin position="583"/>
        <end position="613"/>
    </location>
</feature>
<feature type="repeat" description="WD" evidence="3">
    <location>
        <begin position="335"/>
        <end position="375"/>
    </location>
</feature>
<dbReference type="PROSITE" id="PS50294">
    <property type="entry name" value="WD_REPEATS_REGION"/>
    <property type="match status" value="4"/>
</dbReference>
<dbReference type="PROSITE" id="PS00678">
    <property type="entry name" value="WD_REPEATS_1"/>
    <property type="match status" value="3"/>
</dbReference>
<proteinExistence type="predicted"/>
<dbReference type="InterPro" id="IPR001680">
    <property type="entry name" value="WD40_rpt"/>
</dbReference>
<keyword evidence="7" id="KW-1185">Reference proteome</keyword>
<evidence type="ECO:0000256" key="3">
    <source>
        <dbReference type="PROSITE-ProRule" id="PRU00221"/>
    </source>
</evidence>
<dbReference type="PANTHER" id="PTHR19876">
    <property type="entry name" value="COATOMER"/>
    <property type="match status" value="1"/>
</dbReference>
<dbReference type="GO" id="GO:0006891">
    <property type="term" value="P:intra-Golgi vesicle-mediated transport"/>
    <property type="evidence" value="ECO:0007669"/>
    <property type="project" value="TreeGrafter"/>
</dbReference>